<gene>
    <name evidence="4" type="ORF">PCANC_21578</name>
    <name evidence="3" type="ORF">PCASD_20154</name>
</gene>
<evidence type="ECO:0000313" key="3">
    <source>
        <dbReference type="EMBL" id="PLW26733.1"/>
    </source>
</evidence>
<dbReference type="InterPro" id="IPR009057">
    <property type="entry name" value="Homeodomain-like_sf"/>
</dbReference>
<sequence length="77" mass="8657">MPVQQRQRRVQTAQLNSNQPSSKQASKMPKRRKKQLSTELKARIVGLSEAGMARSAIARKFGMVRQTVSGIVTRFSE</sequence>
<accession>A0A2N5U8Z4</accession>
<dbReference type="GO" id="GO:0003677">
    <property type="term" value="F:DNA binding"/>
    <property type="evidence" value="ECO:0007669"/>
    <property type="project" value="InterPro"/>
</dbReference>
<dbReference type="Gene3D" id="1.10.10.10">
    <property type="entry name" value="Winged helix-like DNA-binding domain superfamily/Winged helix DNA-binding domain"/>
    <property type="match status" value="1"/>
</dbReference>
<feature type="compositionally biased region" description="Polar residues" evidence="1">
    <location>
        <begin position="12"/>
        <end position="25"/>
    </location>
</feature>
<evidence type="ECO:0000259" key="2">
    <source>
        <dbReference type="Pfam" id="PF04218"/>
    </source>
</evidence>
<feature type="region of interest" description="Disordered" evidence="1">
    <location>
        <begin position="1"/>
        <end position="38"/>
    </location>
</feature>
<dbReference type="InterPro" id="IPR007889">
    <property type="entry name" value="HTH_Psq"/>
</dbReference>
<evidence type="ECO:0000313" key="6">
    <source>
        <dbReference type="Proteomes" id="UP000235392"/>
    </source>
</evidence>
<proteinExistence type="predicted"/>
<comment type="caution">
    <text evidence="4">The sequence shown here is derived from an EMBL/GenBank/DDBJ whole genome shotgun (WGS) entry which is preliminary data.</text>
</comment>
<evidence type="ECO:0000256" key="1">
    <source>
        <dbReference type="SAM" id="MobiDB-lite"/>
    </source>
</evidence>
<feature type="domain" description="HTH psq-type" evidence="2">
    <location>
        <begin position="30"/>
        <end position="72"/>
    </location>
</feature>
<protein>
    <recommendedName>
        <fullName evidence="2">HTH psq-type domain-containing protein</fullName>
    </recommendedName>
</protein>
<dbReference type="InterPro" id="IPR036388">
    <property type="entry name" value="WH-like_DNA-bd_sf"/>
</dbReference>
<dbReference type="AlphaFoldDB" id="A0A2N5U8Z4"/>
<evidence type="ECO:0000313" key="5">
    <source>
        <dbReference type="Proteomes" id="UP000235388"/>
    </source>
</evidence>
<dbReference type="EMBL" id="PGCI01000446">
    <property type="protein sequence ID" value="PLW26733.1"/>
    <property type="molecule type" value="Genomic_DNA"/>
</dbReference>
<dbReference type="Proteomes" id="UP000235392">
    <property type="component" value="Unassembled WGS sequence"/>
</dbReference>
<name>A0A2N5U8Z4_9BASI</name>
<keyword evidence="5" id="KW-1185">Reference proteome</keyword>
<reference evidence="5 6" key="1">
    <citation type="submission" date="2017-11" db="EMBL/GenBank/DDBJ databases">
        <title>De novo assembly and phasing of dikaryotic genomes from two isolates of Puccinia coronata f. sp. avenae, the causal agent of oat crown rust.</title>
        <authorList>
            <person name="Miller M.E."/>
            <person name="Zhang Y."/>
            <person name="Omidvar V."/>
            <person name="Sperschneider J."/>
            <person name="Schwessinger B."/>
            <person name="Raley C."/>
            <person name="Palmer J.M."/>
            <person name="Garnica D."/>
            <person name="Upadhyaya N."/>
            <person name="Rathjen J."/>
            <person name="Taylor J.M."/>
            <person name="Park R.F."/>
            <person name="Dodds P.N."/>
            <person name="Hirsch C.D."/>
            <person name="Kianian S.F."/>
            <person name="Figueroa M."/>
        </authorList>
    </citation>
    <scope>NUCLEOTIDE SEQUENCE [LARGE SCALE GENOMIC DNA]</scope>
    <source>
        <strain evidence="4">12NC29</strain>
        <strain evidence="3">12SD80</strain>
    </source>
</reference>
<organism evidence="4 5">
    <name type="scientific">Puccinia coronata f. sp. avenae</name>
    <dbReference type="NCBI Taxonomy" id="200324"/>
    <lineage>
        <taxon>Eukaryota</taxon>
        <taxon>Fungi</taxon>
        <taxon>Dikarya</taxon>
        <taxon>Basidiomycota</taxon>
        <taxon>Pucciniomycotina</taxon>
        <taxon>Pucciniomycetes</taxon>
        <taxon>Pucciniales</taxon>
        <taxon>Pucciniaceae</taxon>
        <taxon>Puccinia</taxon>
    </lineage>
</organism>
<dbReference type="SUPFAM" id="SSF46689">
    <property type="entry name" value="Homeodomain-like"/>
    <property type="match status" value="1"/>
</dbReference>
<dbReference type="Proteomes" id="UP000235388">
    <property type="component" value="Unassembled WGS sequence"/>
</dbReference>
<dbReference type="Pfam" id="PF04218">
    <property type="entry name" value="CENP-B_N"/>
    <property type="match status" value="1"/>
</dbReference>
<evidence type="ECO:0000313" key="4">
    <source>
        <dbReference type="EMBL" id="PLW34204.1"/>
    </source>
</evidence>
<dbReference type="EMBL" id="PGCJ01000282">
    <property type="protein sequence ID" value="PLW34204.1"/>
    <property type="molecule type" value="Genomic_DNA"/>
</dbReference>